<evidence type="ECO:0000256" key="7">
    <source>
        <dbReference type="ARBA" id="ARBA00023242"/>
    </source>
</evidence>
<dbReference type="InterPro" id="IPR015947">
    <property type="entry name" value="PUA-like_sf"/>
</dbReference>
<comment type="subunit">
    <text evidence="8">Interacts with pre-ribosome complex.</text>
</comment>
<comment type="function">
    <text evidence="1 8">Required for proper 34S pre-rRNA processing and 60S ribosome subunit assembly.</text>
</comment>
<organism evidence="10 11">
    <name type="scientific">Gnathostoma spinigerum</name>
    <dbReference type="NCBI Taxonomy" id="75299"/>
    <lineage>
        <taxon>Eukaryota</taxon>
        <taxon>Metazoa</taxon>
        <taxon>Ecdysozoa</taxon>
        <taxon>Nematoda</taxon>
        <taxon>Chromadorea</taxon>
        <taxon>Rhabditida</taxon>
        <taxon>Spirurina</taxon>
        <taxon>Gnathostomatomorpha</taxon>
        <taxon>Gnathostomatoidea</taxon>
        <taxon>Gnathostomatidae</taxon>
        <taxon>Gnathostoma</taxon>
    </lineage>
</organism>
<keyword evidence="5 8" id="KW-0690">Ribosome biogenesis</keyword>
<keyword evidence="7 8" id="KW-0539">Nucleus</keyword>
<dbReference type="InterPro" id="IPR005155">
    <property type="entry name" value="UPF0113_PUA"/>
</dbReference>
<dbReference type="InterPro" id="IPR040598">
    <property type="entry name" value="NIP7_N"/>
</dbReference>
<evidence type="ECO:0000256" key="8">
    <source>
        <dbReference type="PIRNR" id="PIRNR017190"/>
    </source>
</evidence>
<dbReference type="GO" id="GO:0042254">
    <property type="term" value="P:ribosome biogenesis"/>
    <property type="evidence" value="ECO:0007669"/>
    <property type="project" value="UniProtKB-KW"/>
</dbReference>
<reference evidence="10 11" key="1">
    <citation type="submission" date="2024-08" db="EMBL/GenBank/DDBJ databases">
        <title>Gnathostoma spinigerum genome.</title>
        <authorList>
            <person name="Gonzalez-Bertolin B."/>
            <person name="Monzon S."/>
            <person name="Zaballos A."/>
            <person name="Jimenez P."/>
            <person name="Dekumyoy P."/>
            <person name="Varona S."/>
            <person name="Cuesta I."/>
            <person name="Sumanam S."/>
            <person name="Adisakwattana P."/>
            <person name="Gasser R.B."/>
            <person name="Hernandez-Gonzalez A."/>
            <person name="Young N.D."/>
            <person name="Perteguer M.J."/>
        </authorList>
    </citation>
    <scope>NUCLEOTIDE SEQUENCE [LARGE SCALE GENOMIC DNA]</scope>
    <source>
        <strain evidence="10">AL3</strain>
        <tissue evidence="10">Liver</tissue>
    </source>
</reference>
<accession>A0ABD6EI02</accession>
<dbReference type="PROSITE" id="PS50890">
    <property type="entry name" value="PUA"/>
    <property type="match status" value="1"/>
</dbReference>
<dbReference type="GO" id="GO:0005730">
    <property type="term" value="C:nucleolus"/>
    <property type="evidence" value="ECO:0007669"/>
    <property type="project" value="UniProtKB-SubCell"/>
</dbReference>
<comment type="similarity">
    <text evidence="3 8">Belongs to the NIP7 family.</text>
</comment>
<name>A0ABD6EI02_9BILA</name>
<protein>
    <recommendedName>
        <fullName evidence="4 8">60S ribosome subunit biogenesis protein NIP7 homolog</fullName>
    </recommendedName>
</protein>
<evidence type="ECO:0000313" key="10">
    <source>
        <dbReference type="EMBL" id="MFH4979583.1"/>
    </source>
</evidence>
<evidence type="ECO:0000259" key="9">
    <source>
        <dbReference type="SMART" id="SM00359"/>
    </source>
</evidence>
<dbReference type="InterPro" id="IPR016686">
    <property type="entry name" value="Ribosomal_synth_fac_NIP7"/>
</dbReference>
<dbReference type="Pfam" id="PF17833">
    <property type="entry name" value="pre-PUA_NIP7"/>
    <property type="match status" value="1"/>
</dbReference>
<keyword evidence="6 8" id="KW-0694">RNA-binding</keyword>
<evidence type="ECO:0000256" key="1">
    <source>
        <dbReference type="ARBA" id="ARBA00004087"/>
    </source>
</evidence>
<proteinExistence type="inferred from homology"/>
<dbReference type="FunFam" id="3.10.450.220:FF:000001">
    <property type="entry name" value="60S ribosome subunit biogenesis protein NIP7 homolog"/>
    <property type="match status" value="1"/>
</dbReference>
<evidence type="ECO:0000313" key="11">
    <source>
        <dbReference type="Proteomes" id="UP001608902"/>
    </source>
</evidence>
<dbReference type="GO" id="GO:0003723">
    <property type="term" value="F:RNA binding"/>
    <property type="evidence" value="ECO:0007669"/>
    <property type="project" value="UniProtKB-KW"/>
</dbReference>
<dbReference type="InterPro" id="IPR055359">
    <property type="entry name" value="Nip7_N_euk"/>
</dbReference>
<dbReference type="SUPFAM" id="SSF88802">
    <property type="entry name" value="Pre-PUA domain"/>
    <property type="match status" value="1"/>
</dbReference>
<dbReference type="SMART" id="SM00359">
    <property type="entry name" value="PUA"/>
    <property type="match status" value="1"/>
</dbReference>
<evidence type="ECO:0000256" key="5">
    <source>
        <dbReference type="ARBA" id="ARBA00022517"/>
    </source>
</evidence>
<dbReference type="Proteomes" id="UP001608902">
    <property type="component" value="Unassembled WGS sequence"/>
</dbReference>
<dbReference type="Pfam" id="PF03657">
    <property type="entry name" value="UPF0113"/>
    <property type="match status" value="1"/>
</dbReference>
<gene>
    <name evidence="10" type="ORF">AB6A40_006292</name>
</gene>
<comment type="subcellular location">
    <subcellularLocation>
        <location evidence="2">Nucleus</location>
        <location evidence="2">Nucleolus</location>
    </subcellularLocation>
</comment>
<dbReference type="CDD" id="cd21146">
    <property type="entry name" value="Nip7_N_euk"/>
    <property type="match status" value="1"/>
</dbReference>
<evidence type="ECO:0000256" key="2">
    <source>
        <dbReference type="ARBA" id="ARBA00004604"/>
    </source>
</evidence>
<evidence type="ECO:0000256" key="4">
    <source>
        <dbReference type="ARBA" id="ARBA00018162"/>
    </source>
</evidence>
<dbReference type="InterPro" id="IPR002478">
    <property type="entry name" value="PUA"/>
</dbReference>
<dbReference type="CDD" id="cd21151">
    <property type="entry name" value="PUA_Nip7-like"/>
    <property type="match status" value="1"/>
</dbReference>
<dbReference type="AlphaFoldDB" id="A0ABD6EI02"/>
<evidence type="ECO:0000256" key="3">
    <source>
        <dbReference type="ARBA" id="ARBA00009895"/>
    </source>
</evidence>
<dbReference type="PIRSF" id="PIRSF017190">
    <property type="entry name" value="Rbsml_synth_fac_NIP7"/>
    <property type="match status" value="1"/>
</dbReference>
<dbReference type="Gene3D" id="2.30.130.10">
    <property type="entry name" value="PUA domain"/>
    <property type="match status" value="1"/>
</dbReference>
<comment type="caution">
    <text evidence="10">The sequence shown here is derived from an EMBL/GenBank/DDBJ whole genome shotgun (WGS) entry which is preliminary data.</text>
</comment>
<dbReference type="Gene3D" id="3.10.450.220">
    <property type="match status" value="1"/>
</dbReference>
<dbReference type="SUPFAM" id="SSF88697">
    <property type="entry name" value="PUA domain-like"/>
    <property type="match status" value="1"/>
</dbReference>
<dbReference type="EMBL" id="JBGFUD010004380">
    <property type="protein sequence ID" value="MFH4979583.1"/>
    <property type="molecule type" value="Genomic_DNA"/>
</dbReference>
<feature type="domain" description="PUA" evidence="9">
    <location>
        <begin position="95"/>
        <end position="170"/>
    </location>
</feature>
<dbReference type="InterPro" id="IPR036974">
    <property type="entry name" value="PUA_sf"/>
</dbReference>
<keyword evidence="11" id="KW-1185">Reference proteome</keyword>
<dbReference type="FunFam" id="2.30.130.10:FF:000002">
    <property type="entry name" value="60S ribosome subunit biogenesis protein NIP7 homolog"/>
    <property type="match status" value="1"/>
</dbReference>
<sequence length="180" mass="20595">MRPLTDEETELVFKKLAKYIGDNVRLLIERDDSQYCFRLHKDRVYYCSEKLMRKAACIPRQPLLSFGTCLGKFTKTKKFHIHITALDYLAPYAKWRVWLKPNAEQQFLYGNNILKSGVSRMTEGTETNSGVVVYTLNDMPLGFGVTAKSTSDCRKAEPTALVVLRQADLGEYLRNESALT</sequence>
<evidence type="ECO:0000256" key="6">
    <source>
        <dbReference type="ARBA" id="ARBA00022884"/>
    </source>
</evidence>
<dbReference type="PANTHER" id="PTHR23415">
    <property type="entry name" value="CYCLIN-DEPENDENT KINASES REGULATORY SUBUNIT/60S RIBOSOME SUBUNIT BIOGENESIS PROTEIN NIP7"/>
    <property type="match status" value="1"/>
</dbReference>